<keyword evidence="4" id="KW-1185">Reference proteome</keyword>
<dbReference type="PANTHER" id="PTHR10353">
    <property type="entry name" value="GLYCOSYL HYDROLASE"/>
    <property type="match status" value="1"/>
</dbReference>
<dbReference type="SUPFAM" id="SSF51445">
    <property type="entry name" value="(Trans)glycosidases"/>
    <property type="match status" value="1"/>
</dbReference>
<dbReference type="PRINTS" id="PR00131">
    <property type="entry name" value="GLHYDRLASE1"/>
</dbReference>
<dbReference type="Proteomes" id="UP001558713">
    <property type="component" value="Unassembled WGS sequence"/>
</dbReference>
<organism evidence="3 4">
    <name type="scientific">Cardamine amara subsp. amara</name>
    <dbReference type="NCBI Taxonomy" id="228776"/>
    <lineage>
        <taxon>Eukaryota</taxon>
        <taxon>Viridiplantae</taxon>
        <taxon>Streptophyta</taxon>
        <taxon>Embryophyta</taxon>
        <taxon>Tracheophyta</taxon>
        <taxon>Spermatophyta</taxon>
        <taxon>Magnoliopsida</taxon>
        <taxon>eudicotyledons</taxon>
        <taxon>Gunneridae</taxon>
        <taxon>Pentapetalae</taxon>
        <taxon>rosids</taxon>
        <taxon>malvids</taxon>
        <taxon>Brassicales</taxon>
        <taxon>Brassicaceae</taxon>
        <taxon>Cardamineae</taxon>
        <taxon>Cardamine</taxon>
    </lineage>
</organism>
<evidence type="ECO:0000313" key="3">
    <source>
        <dbReference type="EMBL" id="KAL1216580.1"/>
    </source>
</evidence>
<dbReference type="Pfam" id="PF00232">
    <property type="entry name" value="Glyco_hydro_1"/>
    <property type="match status" value="1"/>
</dbReference>
<gene>
    <name evidence="3" type="ORF">V5N11_030215</name>
</gene>
<accession>A0ABD1BIU2</accession>
<evidence type="ECO:0000313" key="4">
    <source>
        <dbReference type="Proteomes" id="UP001558713"/>
    </source>
</evidence>
<dbReference type="EMBL" id="JBANAX010000263">
    <property type="protein sequence ID" value="KAL1216580.1"/>
    <property type="molecule type" value="Genomic_DNA"/>
</dbReference>
<dbReference type="PANTHER" id="PTHR10353:SF29">
    <property type="entry name" value="BETA-GLUCOSIDASE 11"/>
    <property type="match status" value="1"/>
</dbReference>
<sequence>MAVYVKDNSSCLKESLRDFSKDMAVEVTLAGNTSFPNEYANTPWGLQQVLLYIKETYGNPPVYILENGQRTPQSSALEDTTRIEYLSSHIEAVLHSIRKGSNVKGYFQWALMDLFELFNGYEKSYGLYYVDFKDPNLKRIPKRSAYWYSSFLMGTLHHASSAAAL</sequence>
<reference evidence="3 4" key="1">
    <citation type="submission" date="2024-04" db="EMBL/GenBank/DDBJ databases">
        <title>Genome assembly C_amara_ONT_v2.</title>
        <authorList>
            <person name="Yant L."/>
            <person name="Moore C."/>
            <person name="Slenker M."/>
        </authorList>
    </citation>
    <scope>NUCLEOTIDE SEQUENCE [LARGE SCALE GENOMIC DNA]</scope>
    <source>
        <tissue evidence="3">Leaf</tissue>
    </source>
</reference>
<dbReference type="Gene3D" id="3.20.20.80">
    <property type="entry name" value="Glycosidases"/>
    <property type="match status" value="1"/>
</dbReference>
<proteinExistence type="inferred from homology"/>
<name>A0ABD1BIU2_CARAN</name>
<dbReference type="InterPro" id="IPR017853">
    <property type="entry name" value="GH"/>
</dbReference>
<evidence type="ECO:0000256" key="2">
    <source>
        <dbReference type="RuleBase" id="RU003690"/>
    </source>
</evidence>
<evidence type="ECO:0000256" key="1">
    <source>
        <dbReference type="ARBA" id="ARBA00010838"/>
    </source>
</evidence>
<comment type="similarity">
    <text evidence="1 2">Belongs to the glycosyl hydrolase 1 family.</text>
</comment>
<comment type="caution">
    <text evidence="3">The sequence shown here is derived from an EMBL/GenBank/DDBJ whole genome shotgun (WGS) entry which is preliminary data.</text>
</comment>
<dbReference type="AlphaFoldDB" id="A0ABD1BIU2"/>
<dbReference type="InterPro" id="IPR001360">
    <property type="entry name" value="Glyco_hydro_1"/>
</dbReference>
<protein>
    <submittedName>
        <fullName evidence="3">Beta-glucosidase 11</fullName>
    </submittedName>
</protein>